<accession>A0A6I4YN74</accession>
<sequence>MQGYLHPFIYRAERLHDAVWFWEFIGASATAQPVKETLLALLGMFGEPGPGDYGDAVFEVAESSPEWEARFSVWEETYSAQYGWADRFEDFLQQRDIDPVTFWKT</sequence>
<proteinExistence type="predicted"/>
<dbReference type="EMBL" id="WVHK01000045">
    <property type="protein sequence ID" value="MXV20437.1"/>
    <property type="molecule type" value="Genomic_DNA"/>
</dbReference>
<keyword evidence="2" id="KW-1185">Reference proteome</keyword>
<dbReference type="RefSeq" id="WP_237427354.1">
    <property type="nucleotide sequence ID" value="NZ_WVHK01000045.1"/>
</dbReference>
<organism evidence="1 2">
    <name type="scientific">Deinococcus xianganensis</name>
    <dbReference type="NCBI Taxonomy" id="1507289"/>
    <lineage>
        <taxon>Bacteria</taxon>
        <taxon>Thermotogati</taxon>
        <taxon>Deinococcota</taxon>
        <taxon>Deinococci</taxon>
        <taxon>Deinococcales</taxon>
        <taxon>Deinococcaceae</taxon>
        <taxon>Deinococcus</taxon>
    </lineage>
</organism>
<reference evidence="1 2" key="1">
    <citation type="submission" date="2019-11" db="EMBL/GenBank/DDBJ databases">
        <title>Genome sequence of Deinococcus xianganensis Y35, AI-2 producing algicidal bacterium, isolated from lake water.</title>
        <authorList>
            <person name="Li Y."/>
        </authorList>
    </citation>
    <scope>NUCLEOTIDE SEQUENCE [LARGE SCALE GENOMIC DNA]</scope>
    <source>
        <strain evidence="1 2">Y35</strain>
    </source>
</reference>
<evidence type="ECO:0000313" key="2">
    <source>
        <dbReference type="Proteomes" id="UP000430519"/>
    </source>
</evidence>
<dbReference type="AlphaFoldDB" id="A0A6I4YN74"/>
<dbReference type="Proteomes" id="UP000430519">
    <property type="component" value="Unassembled WGS sequence"/>
</dbReference>
<name>A0A6I4YN74_9DEIO</name>
<comment type="caution">
    <text evidence="1">The sequence shown here is derived from an EMBL/GenBank/DDBJ whole genome shotgun (WGS) entry which is preliminary data.</text>
</comment>
<gene>
    <name evidence="1" type="ORF">GLX28_12420</name>
</gene>
<protein>
    <submittedName>
        <fullName evidence="1">Uncharacterized protein</fullName>
    </submittedName>
</protein>
<evidence type="ECO:0000313" key="1">
    <source>
        <dbReference type="EMBL" id="MXV20437.1"/>
    </source>
</evidence>